<name>A0A3A8P5Y9_9BACT</name>
<evidence type="ECO:0000313" key="2">
    <source>
        <dbReference type="Proteomes" id="UP000273405"/>
    </source>
</evidence>
<proteinExistence type="predicted"/>
<dbReference type="AlphaFoldDB" id="A0A3A8P5Y9"/>
<keyword evidence="2" id="KW-1185">Reference proteome</keyword>
<protein>
    <submittedName>
        <fullName evidence="1">Uncharacterized protein</fullName>
    </submittedName>
</protein>
<organism evidence="1 2">
    <name type="scientific">Corallococcus sicarius</name>
    <dbReference type="NCBI Taxonomy" id="2316726"/>
    <lineage>
        <taxon>Bacteria</taxon>
        <taxon>Pseudomonadati</taxon>
        <taxon>Myxococcota</taxon>
        <taxon>Myxococcia</taxon>
        <taxon>Myxococcales</taxon>
        <taxon>Cystobacterineae</taxon>
        <taxon>Myxococcaceae</taxon>
        <taxon>Corallococcus</taxon>
    </lineage>
</organism>
<dbReference type="RefSeq" id="WP_120623448.1">
    <property type="nucleotide sequence ID" value="NZ_RAWG01000005.1"/>
</dbReference>
<dbReference type="OrthoDB" id="9798454at2"/>
<reference evidence="2" key="1">
    <citation type="submission" date="2018-09" db="EMBL/GenBank/DDBJ databases">
        <authorList>
            <person name="Livingstone P.G."/>
            <person name="Whitworth D.E."/>
        </authorList>
    </citation>
    <scope>NUCLEOTIDE SEQUENCE [LARGE SCALE GENOMIC DNA]</scope>
    <source>
        <strain evidence="2">CA040B</strain>
    </source>
</reference>
<sequence>MEVQGRRRSHYGERGVNGPIDDLWTDAPIAYRKQSGGDYDIPALTLKPGLGDARASGFRLHVRRHD</sequence>
<comment type="caution">
    <text evidence="1">The sequence shown here is derived from an EMBL/GenBank/DDBJ whole genome shotgun (WGS) entry which is preliminary data.</text>
</comment>
<accession>A0A3A8P5Y9</accession>
<evidence type="ECO:0000313" key="1">
    <source>
        <dbReference type="EMBL" id="RKH47872.1"/>
    </source>
</evidence>
<gene>
    <name evidence="1" type="ORF">D7X12_01310</name>
</gene>
<dbReference type="EMBL" id="RAWG01000005">
    <property type="protein sequence ID" value="RKH47872.1"/>
    <property type="molecule type" value="Genomic_DNA"/>
</dbReference>
<dbReference type="Proteomes" id="UP000273405">
    <property type="component" value="Unassembled WGS sequence"/>
</dbReference>